<keyword evidence="2" id="KW-1185">Reference proteome</keyword>
<name>A0A8S0PJW9_OLEEU</name>
<dbReference type="AlphaFoldDB" id="A0A8S0PJW9"/>
<dbReference type="Gramene" id="OE9A071338T1">
    <property type="protein sequence ID" value="OE9A071338C1"/>
    <property type="gene ID" value="OE9A071338"/>
</dbReference>
<dbReference type="Proteomes" id="UP000594638">
    <property type="component" value="Unassembled WGS sequence"/>
</dbReference>
<dbReference type="EMBL" id="CACTIH010000082">
    <property type="protein sequence ID" value="CAA2952389.1"/>
    <property type="molecule type" value="Genomic_DNA"/>
</dbReference>
<evidence type="ECO:0000313" key="1">
    <source>
        <dbReference type="EMBL" id="CAA2952389.1"/>
    </source>
</evidence>
<accession>A0A8S0PJW9</accession>
<organism evidence="1 2">
    <name type="scientific">Olea europaea subsp. europaea</name>
    <dbReference type="NCBI Taxonomy" id="158383"/>
    <lineage>
        <taxon>Eukaryota</taxon>
        <taxon>Viridiplantae</taxon>
        <taxon>Streptophyta</taxon>
        <taxon>Embryophyta</taxon>
        <taxon>Tracheophyta</taxon>
        <taxon>Spermatophyta</taxon>
        <taxon>Magnoliopsida</taxon>
        <taxon>eudicotyledons</taxon>
        <taxon>Gunneridae</taxon>
        <taxon>Pentapetalae</taxon>
        <taxon>asterids</taxon>
        <taxon>lamiids</taxon>
        <taxon>Lamiales</taxon>
        <taxon>Oleaceae</taxon>
        <taxon>Oleeae</taxon>
        <taxon>Olea</taxon>
    </lineage>
</organism>
<comment type="caution">
    <text evidence="1">The sequence shown here is derived from an EMBL/GenBank/DDBJ whole genome shotgun (WGS) entry which is preliminary data.</text>
</comment>
<proteinExistence type="predicted"/>
<evidence type="ECO:0000313" key="2">
    <source>
        <dbReference type="Proteomes" id="UP000594638"/>
    </source>
</evidence>
<reference evidence="1 2" key="1">
    <citation type="submission" date="2019-12" db="EMBL/GenBank/DDBJ databases">
        <authorList>
            <person name="Alioto T."/>
            <person name="Alioto T."/>
            <person name="Gomez Garrido J."/>
        </authorList>
    </citation>
    <scope>NUCLEOTIDE SEQUENCE [LARGE SCALE GENOMIC DNA]</scope>
</reference>
<protein>
    <submittedName>
        <fullName evidence="1">Uncharacterized protein</fullName>
    </submittedName>
</protein>
<gene>
    <name evidence="1" type="ORF">OLEA9_A071338</name>
</gene>
<sequence>MPLIAPPYKLMLLVASHYTDQNLKPPYLLRIEISPRPTSYIYSNVVRVKEKETMGRYEESMERRNEWGRGAHLIGALADPLQAVHLALRRTYVSLNKSSGFDICPKTMSAAYSNEQSVDVQIVIEQRSERLSVHRCRAPHICTLPASSLLMSSESMEWV</sequence>